<dbReference type="InterPro" id="IPR023795">
    <property type="entry name" value="Serpin_CS"/>
</dbReference>
<gene>
    <name evidence="6" type="ORF">EEDITHA_LOCUS5337</name>
</gene>
<dbReference type="GO" id="GO:0005615">
    <property type="term" value="C:extracellular space"/>
    <property type="evidence" value="ECO:0007669"/>
    <property type="project" value="InterPro"/>
</dbReference>
<dbReference type="InterPro" id="IPR036186">
    <property type="entry name" value="Serpin_sf"/>
</dbReference>
<dbReference type="PANTHER" id="PTHR11461">
    <property type="entry name" value="SERINE PROTEASE INHIBITOR, SERPIN"/>
    <property type="match status" value="1"/>
</dbReference>
<evidence type="ECO:0000256" key="3">
    <source>
        <dbReference type="ARBA" id="ARBA00022900"/>
    </source>
</evidence>
<dbReference type="InterPro" id="IPR000215">
    <property type="entry name" value="Serpin_fam"/>
</dbReference>
<dbReference type="InterPro" id="IPR023796">
    <property type="entry name" value="Serpin_dom"/>
</dbReference>
<comment type="caution">
    <text evidence="6">The sequence shown here is derived from an EMBL/GenBank/DDBJ whole genome shotgun (WGS) entry which is preliminary data.</text>
</comment>
<dbReference type="EMBL" id="CAKOGL010000008">
    <property type="protein sequence ID" value="CAH2089262.1"/>
    <property type="molecule type" value="Genomic_DNA"/>
</dbReference>
<evidence type="ECO:0000256" key="2">
    <source>
        <dbReference type="ARBA" id="ARBA00022690"/>
    </source>
</evidence>
<dbReference type="InterPro" id="IPR042185">
    <property type="entry name" value="Serpin_sf_2"/>
</dbReference>
<keyword evidence="7" id="KW-1185">Reference proteome</keyword>
<feature type="domain" description="Serpin" evidence="5">
    <location>
        <begin position="6"/>
        <end position="366"/>
    </location>
</feature>
<evidence type="ECO:0000313" key="7">
    <source>
        <dbReference type="Proteomes" id="UP001153954"/>
    </source>
</evidence>
<dbReference type="SMART" id="SM00093">
    <property type="entry name" value="SERPIN"/>
    <property type="match status" value="1"/>
</dbReference>
<dbReference type="InterPro" id="IPR042178">
    <property type="entry name" value="Serpin_sf_1"/>
</dbReference>
<dbReference type="GO" id="GO:0004867">
    <property type="term" value="F:serine-type endopeptidase inhibitor activity"/>
    <property type="evidence" value="ECO:0007669"/>
    <property type="project" value="UniProtKB-KW"/>
</dbReference>
<organism evidence="6 7">
    <name type="scientific">Euphydryas editha</name>
    <name type="common">Edith's checkerspot</name>
    <dbReference type="NCBI Taxonomy" id="104508"/>
    <lineage>
        <taxon>Eukaryota</taxon>
        <taxon>Metazoa</taxon>
        <taxon>Ecdysozoa</taxon>
        <taxon>Arthropoda</taxon>
        <taxon>Hexapoda</taxon>
        <taxon>Insecta</taxon>
        <taxon>Pterygota</taxon>
        <taxon>Neoptera</taxon>
        <taxon>Endopterygota</taxon>
        <taxon>Lepidoptera</taxon>
        <taxon>Glossata</taxon>
        <taxon>Ditrysia</taxon>
        <taxon>Papilionoidea</taxon>
        <taxon>Nymphalidae</taxon>
        <taxon>Nymphalinae</taxon>
        <taxon>Euphydryas</taxon>
    </lineage>
</organism>
<evidence type="ECO:0000256" key="1">
    <source>
        <dbReference type="ARBA" id="ARBA00009500"/>
    </source>
</evidence>
<dbReference type="PROSITE" id="PS00284">
    <property type="entry name" value="SERPIN"/>
    <property type="match status" value="1"/>
</dbReference>
<evidence type="ECO:0000313" key="6">
    <source>
        <dbReference type="EMBL" id="CAH2089262.1"/>
    </source>
</evidence>
<dbReference type="Pfam" id="PF00079">
    <property type="entry name" value="Serpin"/>
    <property type="match status" value="1"/>
</dbReference>
<proteinExistence type="inferred from homology"/>
<accession>A0AAU9TSY6</accession>
<protein>
    <recommendedName>
        <fullName evidence="5">Serpin domain-containing protein</fullName>
    </recommendedName>
</protein>
<dbReference type="Proteomes" id="UP001153954">
    <property type="component" value="Unassembled WGS sequence"/>
</dbReference>
<dbReference type="SUPFAM" id="SSF56574">
    <property type="entry name" value="Serpins"/>
    <property type="match status" value="1"/>
</dbReference>
<name>A0AAU9TSY6_EUPED</name>
<evidence type="ECO:0000256" key="4">
    <source>
        <dbReference type="RuleBase" id="RU000411"/>
    </source>
</evidence>
<dbReference type="Gene3D" id="2.30.39.10">
    <property type="entry name" value="Alpha-1-antitrypsin, domain 1"/>
    <property type="match status" value="1"/>
</dbReference>
<evidence type="ECO:0000259" key="5">
    <source>
        <dbReference type="SMART" id="SM00093"/>
    </source>
</evidence>
<reference evidence="6" key="1">
    <citation type="submission" date="2022-03" db="EMBL/GenBank/DDBJ databases">
        <authorList>
            <person name="Tunstrom K."/>
        </authorList>
    </citation>
    <scope>NUCLEOTIDE SEQUENCE</scope>
</reference>
<dbReference type="PANTHER" id="PTHR11461:SF211">
    <property type="entry name" value="GH10112P-RELATED"/>
    <property type="match status" value="1"/>
</dbReference>
<keyword evidence="2" id="KW-0646">Protease inhibitor</keyword>
<dbReference type="Gene3D" id="3.30.497.10">
    <property type="entry name" value="Antithrombin, subunit I, domain 2"/>
    <property type="match status" value="1"/>
</dbReference>
<comment type="similarity">
    <text evidence="1 4">Belongs to the serpin family.</text>
</comment>
<keyword evidence="3" id="KW-0722">Serine protease inhibitor</keyword>
<sequence length="366" mass="41692">MDVPSMKLLKKIYEESSDKNVVLSPLGVFTLLSLYTSGSERQSREEVMQLLGSSNFTNVGFYYDYYGQLSEMFSYMDPSYLILANKVFVSDKYTINEGFSNTASTYRSEVDKINFGNQATAADAINEWSSQKTNGIINEPVSQSDIDPETAVALLNVIFFKGHWHVPFSVALTKEQDFYVNRLTTVKKPMMHLKHPLYYYDDENMGAKMVMLPYKESNFRMIIVLPNEVEGLPQVLEKASEKGLIESIYRMRPQGVKVDLYMPKFEIKTKTNLNDVLRKVGVTSIFEQGSFGVVKERRVRVSKALQQAFITVNEEGATAGAFTGYLVIPMELKPREPQPIPFKVDRPFLYAILYDNIVMFAGTYTH</sequence>
<dbReference type="AlphaFoldDB" id="A0AAU9TSY6"/>